<feature type="region of interest" description="Disordered" evidence="4">
    <location>
        <begin position="1015"/>
        <end position="1042"/>
    </location>
</feature>
<feature type="region of interest" description="Disordered" evidence="4">
    <location>
        <begin position="204"/>
        <end position="228"/>
    </location>
</feature>
<keyword evidence="8" id="KW-1185">Reference proteome</keyword>
<dbReference type="InterPro" id="IPR049730">
    <property type="entry name" value="SNF2/RAD54-like_C"/>
</dbReference>
<dbReference type="SMART" id="SM00487">
    <property type="entry name" value="DEXDc"/>
    <property type="match status" value="1"/>
</dbReference>
<evidence type="ECO:0000256" key="2">
    <source>
        <dbReference type="ARBA" id="ARBA00022801"/>
    </source>
</evidence>
<feature type="region of interest" description="Disordered" evidence="4">
    <location>
        <begin position="712"/>
        <end position="734"/>
    </location>
</feature>
<dbReference type="Gene3D" id="3.40.50.10810">
    <property type="entry name" value="Tandem AAA-ATPase domain"/>
    <property type="match status" value="2"/>
</dbReference>
<dbReference type="Pfam" id="PF00176">
    <property type="entry name" value="SNF2-rel_dom"/>
    <property type="match status" value="1"/>
</dbReference>
<evidence type="ECO:0000256" key="1">
    <source>
        <dbReference type="ARBA" id="ARBA00022741"/>
    </source>
</evidence>
<evidence type="ECO:0000256" key="3">
    <source>
        <dbReference type="ARBA" id="ARBA00022840"/>
    </source>
</evidence>
<dbReference type="GO" id="GO:0005524">
    <property type="term" value="F:ATP binding"/>
    <property type="evidence" value="ECO:0007669"/>
    <property type="project" value="UniProtKB-KW"/>
</dbReference>
<dbReference type="GO" id="GO:0006281">
    <property type="term" value="P:DNA repair"/>
    <property type="evidence" value="ECO:0007669"/>
    <property type="project" value="TreeGrafter"/>
</dbReference>
<dbReference type="PROSITE" id="PS51192">
    <property type="entry name" value="HELICASE_ATP_BIND_1"/>
    <property type="match status" value="1"/>
</dbReference>
<dbReference type="InterPro" id="IPR038718">
    <property type="entry name" value="SNF2-like_sf"/>
</dbReference>
<dbReference type="GO" id="GO:0016787">
    <property type="term" value="F:hydrolase activity"/>
    <property type="evidence" value="ECO:0007669"/>
    <property type="project" value="UniProtKB-KW"/>
</dbReference>
<evidence type="ECO:0000259" key="6">
    <source>
        <dbReference type="PROSITE" id="PS51194"/>
    </source>
</evidence>
<name>A0A4Y7TXS5_COPMI</name>
<accession>A0A4Y7TXS5</accession>
<evidence type="ECO:0000313" key="7">
    <source>
        <dbReference type="EMBL" id="TEB38970.1"/>
    </source>
</evidence>
<dbReference type="InterPro" id="IPR050628">
    <property type="entry name" value="SNF2_RAD54_helicase_TF"/>
</dbReference>
<dbReference type="InterPro" id="IPR027417">
    <property type="entry name" value="P-loop_NTPase"/>
</dbReference>
<evidence type="ECO:0000313" key="8">
    <source>
        <dbReference type="Proteomes" id="UP000298030"/>
    </source>
</evidence>
<dbReference type="GO" id="GO:0008094">
    <property type="term" value="F:ATP-dependent activity, acting on DNA"/>
    <property type="evidence" value="ECO:0007669"/>
    <property type="project" value="TreeGrafter"/>
</dbReference>
<dbReference type="InterPro" id="IPR014001">
    <property type="entry name" value="Helicase_ATP-bd"/>
</dbReference>
<gene>
    <name evidence="7" type="ORF">FA13DRAFT_1724920</name>
</gene>
<keyword evidence="3" id="KW-0067">ATP-binding</keyword>
<feature type="domain" description="Helicase C-terminal" evidence="6">
    <location>
        <begin position="1134"/>
        <end position="1275"/>
    </location>
</feature>
<dbReference type="CDD" id="cd18008">
    <property type="entry name" value="DEXDc_SHPRH-like"/>
    <property type="match status" value="1"/>
</dbReference>
<dbReference type="STRING" id="71717.A0A4Y7TXS5"/>
<dbReference type="OrthoDB" id="448448at2759"/>
<keyword evidence="1" id="KW-0547">Nucleotide-binding</keyword>
<comment type="caution">
    <text evidence="7">The sequence shown here is derived from an EMBL/GenBank/DDBJ whole genome shotgun (WGS) entry which is preliminary data.</text>
</comment>
<feature type="domain" description="Helicase ATP-binding" evidence="5">
    <location>
        <begin position="499"/>
        <end position="832"/>
    </location>
</feature>
<dbReference type="GO" id="GO:0005634">
    <property type="term" value="C:nucleus"/>
    <property type="evidence" value="ECO:0007669"/>
    <property type="project" value="TreeGrafter"/>
</dbReference>
<dbReference type="Gene3D" id="3.40.50.300">
    <property type="entry name" value="P-loop containing nucleotide triphosphate hydrolases"/>
    <property type="match status" value="1"/>
</dbReference>
<reference evidence="7 8" key="1">
    <citation type="journal article" date="2019" name="Nat. Ecol. Evol.">
        <title>Megaphylogeny resolves global patterns of mushroom evolution.</title>
        <authorList>
            <person name="Varga T."/>
            <person name="Krizsan K."/>
            <person name="Foldi C."/>
            <person name="Dima B."/>
            <person name="Sanchez-Garcia M."/>
            <person name="Sanchez-Ramirez S."/>
            <person name="Szollosi G.J."/>
            <person name="Szarkandi J.G."/>
            <person name="Papp V."/>
            <person name="Albert L."/>
            <person name="Andreopoulos W."/>
            <person name="Angelini C."/>
            <person name="Antonin V."/>
            <person name="Barry K.W."/>
            <person name="Bougher N.L."/>
            <person name="Buchanan P."/>
            <person name="Buyck B."/>
            <person name="Bense V."/>
            <person name="Catcheside P."/>
            <person name="Chovatia M."/>
            <person name="Cooper J."/>
            <person name="Damon W."/>
            <person name="Desjardin D."/>
            <person name="Finy P."/>
            <person name="Geml J."/>
            <person name="Haridas S."/>
            <person name="Hughes K."/>
            <person name="Justo A."/>
            <person name="Karasinski D."/>
            <person name="Kautmanova I."/>
            <person name="Kiss B."/>
            <person name="Kocsube S."/>
            <person name="Kotiranta H."/>
            <person name="LaButti K.M."/>
            <person name="Lechner B.E."/>
            <person name="Liimatainen K."/>
            <person name="Lipzen A."/>
            <person name="Lukacs Z."/>
            <person name="Mihaltcheva S."/>
            <person name="Morgado L.N."/>
            <person name="Niskanen T."/>
            <person name="Noordeloos M.E."/>
            <person name="Ohm R.A."/>
            <person name="Ortiz-Santana B."/>
            <person name="Ovrebo C."/>
            <person name="Racz N."/>
            <person name="Riley R."/>
            <person name="Savchenko A."/>
            <person name="Shiryaev A."/>
            <person name="Soop K."/>
            <person name="Spirin V."/>
            <person name="Szebenyi C."/>
            <person name="Tomsovsky M."/>
            <person name="Tulloss R.E."/>
            <person name="Uehling J."/>
            <person name="Grigoriev I.V."/>
            <person name="Vagvolgyi C."/>
            <person name="Papp T."/>
            <person name="Martin F.M."/>
            <person name="Miettinen O."/>
            <person name="Hibbett D.S."/>
            <person name="Nagy L.G."/>
        </authorList>
    </citation>
    <scope>NUCLEOTIDE SEQUENCE [LARGE SCALE GENOMIC DNA]</scope>
    <source>
        <strain evidence="7 8">FP101781</strain>
    </source>
</reference>
<dbReference type="CDD" id="cd18793">
    <property type="entry name" value="SF2_C_SNF"/>
    <property type="match status" value="1"/>
</dbReference>
<protein>
    <submittedName>
        <fullName evidence="7">Uncharacterized protein</fullName>
    </submittedName>
</protein>
<organism evidence="7 8">
    <name type="scientific">Coprinellus micaceus</name>
    <name type="common">Glistening ink-cap mushroom</name>
    <name type="synonym">Coprinus micaceus</name>
    <dbReference type="NCBI Taxonomy" id="71717"/>
    <lineage>
        <taxon>Eukaryota</taxon>
        <taxon>Fungi</taxon>
        <taxon>Dikarya</taxon>
        <taxon>Basidiomycota</taxon>
        <taxon>Agaricomycotina</taxon>
        <taxon>Agaricomycetes</taxon>
        <taxon>Agaricomycetidae</taxon>
        <taxon>Agaricales</taxon>
        <taxon>Agaricineae</taxon>
        <taxon>Psathyrellaceae</taxon>
        <taxon>Coprinellus</taxon>
    </lineage>
</organism>
<dbReference type="EMBL" id="QPFP01000002">
    <property type="protein sequence ID" value="TEB38970.1"/>
    <property type="molecule type" value="Genomic_DNA"/>
</dbReference>
<dbReference type="PANTHER" id="PTHR45626:SF52">
    <property type="entry name" value="SINGLE-STRANDED DNA-DEPENDENT ATPASE (EUROFUNG)"/>
    <property type="match status" value="1"/>
</dbReference>
<dbReference type="Pfam" id="PF00271">
    <property type="entry name" value="Helicase_C"/>
    <property type="match status" value="1"/>
</dbReference>
<sequence length="1294" mass="141429">MTNASQMTPVSHLNLMIQSLPVASTSSAQAPTRSAPMAAIAPEPGPSHPRHQQPPFVADNHIDLTADDDPFDPPHPARAQPPLECYRAAKKPRMDYGPHYAPLNGPYAPSQFVPPSTLSMAFAGPSKIGAPAPGFVRHPPQPPAVFAAENAHTPATYRPAFAAQQTSFFPGPATLPIQHPSPFVRPSVQDPRNMNVQVRQVIDLTSSPSPPPRQHSFQTNTLSPDLPPKTPVCIGQLTVTALILYPNSYLVPTPGAVQHEFAPVRLQYEPILQKQNNNNNTINIKTPSSRNLNGEVVAGEQFGVVEQKVATSLGPMLGKGLIRLDAKIRKGPSNLPILPMHMLVYTPKGNIQVVAGFLQQSGLLLDHPSPAFPLTTINNYPYFNPHNPPPGGHANASGHRDMRWSTPPVAQKSVEVQRNQIDELFKSLKDGDELVETEASSDVATRLYPHQKKALTFLLEREREKSDADGKFSSLWQPRFNLTTGVKSWYHIVTQQEVLEEPQEAKGAILADDMGLGKTITCVSLVAATLSSSRAWAVSPLPPSPPPPAPEGDGLEASHFAGSVWGMPDTSNLSAKGKAKAEKAQGKAEADYVRARRIKIKSRATLIICPLSTVANWEDQFREHWKGEVTVYGGNGMCPAQLAPGAPAASKPLVEPKVEEGQPSTSSARIRSGNPLRIYIYHGNARRPDPSFLADFDAVITTFSTLASEFSKQSKSAAGNDDDDDGGASSDGIAEVDEAGNPIVKLGKAKKGTKRKKGATIASSATEIPSALQSVFWFRVVLDEAHSIKETATVCCRASCDLMADRRLCLTGTPVQNKLDDVFALIKFLRLSPFNDKNVWTEFIGSPCKFGQALGIARLQSIMKCITLRRTKESTTPDGKRILSLPPRNDRLLFLKFEEHEQKIYDQFFSESKAEFNDLSNKNEIMKNYVGILQKILRLRQICDHYELVGGKGVPGQECPGSYEDIVAAIQKEGFTAARATAIFGILKEAATTQCVECCGELCVAVEATADCTDAETPAPAKRGRKPKAPSANASRGPTRACSPAVPRPILTKCQHLFCLECFRSAIHPNWPLVAPDVMRSCSVCQAGLSPADAIEIKADCAEQKKRTQKREKRQKGSADPITCIQFLDGDGKGSDDEIVKTVVFSQWTSMLDKIEDALELARIRYDRLDGTMRREERTRAMDALKYDPGCEVLLVSLKAGGVGLNLTAAQRVYLMDPYWNPAVENQAVDRIHRLGQTRPVTTVKYVIENTIEARLLEVQRRKTELANMTLGQSLTKADILQRRMEELQKLFDG</sequence>
<proteinExistence type="predicted"/>
<dbReference type="PANTHER" id="PTHR45626">
    <property type="entry name" value="TRANSCRIPTION TERMINATION FACTOR 2-RELATED"/>
    <property type="match status" value="1"/>
</dbReference>
<evidence type="ECO:0000259" key="5">
    <source>
        <dbReference type="PROSITE" id="PS51192"/>
    </source>
</evidence>
<feature type="region of interest" description="Disordered" evidence="4">
    <location>
        <begin position="24"/>
        <end position="81"/>
    </location>
</feature>
<dbReference type="InterPro" id="IPR000330">
    <property type="entry name" value="SNF2_N"/>
</dbReference>
<dbReference type="PROSITE" id="PS51194">
    <property type="entry name" value="HELICASE_CTER"/>
    <property type="match status" value="1"/>
</dbReference>
<dbReference type="SUPFAM" id="SSF52540">
    <property type="entry name" value="P-loop containing nucleoside triphosphate hydrolases"/>
    <property type="match status" value="2"/>
</dbReference>
<evidence type="ECO:0000256" key="4">
    <source>
        <dbReference type="SAM" id="MobiDB-lite"/>
    </source>
</evidence>
<dbReference type="SMART" id="SM00490">
    <property type="entry name" value="HELICc"/>
    <property type="match status" value="1"/>
</dbReference>
<dbReference type="SUPFAM" id="SSF57850">
    <property type="entry name" value="RING/U-box"/>
    <property type="match status" value="1"/>
</dbReference>
<feature type="region of interest" description="Disordered" evidence="4">
    <location>
        <begin position="644"/>
        <end position="670"/>
    </location>
</feature>
<dbReference type="InterPro" id="IPR001650">
    <property type="entry name" value="Helicase_C-like"/>
</dbReference>
<keyword evidence="2" id="KW-0378">Hydrolase</keyword>
<dbReference type="Proteomes" id="UP000298030">
    <property type="component" value="Unassembled WGS sequence"/>
</dbReference>